<feature type="domain" description="Peptidase S8/S53" evidence="9">
    <location>
        <begin position="268"/>
        <end position="512"/>
    </location>
</feature>
<dbReference type="EMBL" id="CP075897">
    <property type="protein sequence ID" value="QWB29757.1"/>
    <property type="molecule type" value="Genomic_DNA"/>
</dbReference>
<comment type="subcellular location">
    <subcellularLocation>
        <location evidence="1">Secreted</location>
    </subcellularLocation>
</comment>
<dbReference type="Proteomes" id="UP000679498">
    <property type="component" value="Chromosome"/>
</dbReference>
<protein>
    <submittedName>
        <fullName evidence="10">S8 family peptidase</fullName>
    </submittedName>
</protein>
<dbReference type="PROSITE" id="PS51892">
    <property type="entry name" value="SUBTILASE"/>
    <property type="match status" value="1"/>
</dbReference>
<keyword evidence="8" id="KW-0732">Signal</keyword>
<evidence type="ECO:0000256" key="5">
    <source>
        <dbReference type="ARBA" id="ARBA00022801"/>
    </source>
</evidence>
<keyword evidence="5 7" id="KW-0378">Hydrolase</keyword>
<dbReference type="InterPro" id="IPR050131">
    <property type="entry name" value="Peptidase_S8_subtilisin-like"/>
</dbReference>
<dbReference type="PANTHER" id="PTHR43806">
    <property type="entry name" value="PEPTIDASE S8"/>
    <property type="match status" value="1"/>
</dbReference>
<evidence type="ECO:0000256" key="8">
    <source>
        <dbReference type="SAM" id="SignalP"/>
    </source>
</evidence>
<dbReference type="InterPro" id="IPR036852">
    <property type="entry name" value="Peptidase_S8/S53_dom_sf"/>
</dbReference>
<dbReference type="PROSITE" id="PS00137">
    <property type="entry name" value="SUBTILASE_HIS"/>
    <property type="match status" value="1"/>
</dbReference>
<evidence type="ECO:0000313" key="11">
    <source>
        <dbReference type="Proteomes" id="UP000679498"/>
    </source>
</evidence>
<evidence type="ECO:0000256" key="3">
    <source>
        <dbReference type="ARBA" id="ARBA00022525"/>
    </source>
</evidence>
<dbReference type="InterPro" id="IPR034084">
    <property type="entry name" value="Thermitase-like_dom"/>
</dbReference>
<feature type="chain" id="PRO_5046720024" evidence="8">
    <location>
        <begin position="23"/>
        <end position="524"/>
    </location>
</feature>
<feature type="active site" description="Charge relay system" evidence="7">
    <location>
        <position position="310"/>
    </location>
</feature>
<dbReference type="CDD" id="cd07484">
    <property type="entry name" value="Peptidases_S8_Thermitase_like"/>
    <property type="match status" value="1"/>
</dbReference>
<evidence type="ECO:0000256" key="6">
    <source>
        <dbReference type="ARBA" id="ARBA00022825"/>
    </source>
</evidence>
<evidence type="ECO:0000256" key="7">
    <source>
        <dbReference type="PROSITE-ProRule" id="PRU01240"/>
    </source>
</evidence>
<proteinExistence type="inferred from homology"/>
<dbReference type="PROSITE" id="PS00138">
    <property type="entry name" value="SUBTILASE_SER"/>
    <property type="match status" value="1"/>
</dbReference>
<feature type="active site" description="Charge relay system" evidence="7">
    <location>
        <position position="464"/>
    </location>
</feature>
<dbReference type="Gene3D" id="3.40.50.200">
    <property type="entry name" value="Peptidase S8/S53 domain"/>
    <property type="match status" value="1"/>
</dbReference>
<feature type="signal peptide" evidence="8">
    <location>
        <begin position="1"/>
        <end position="22"/>
    </location>
</feature>
<evidence type="ECO:0000256" key="1">
    <source>
        <dbReference type="ARBA" id="ARBA00004613"/>
    </source>
</evidence>
<dbReference type="Pfam" id="PF00082">
    <property type="entry name" value="Peptidase_S8"/>
    <property type="match status" value="1"/>
</dbReference>
<name>A0ABX8G9A5_EXIAC</name>
<comment type="similarity">
    <text evidence="2 7">Belongs to the peptidase S8 family.</text>
</comment>
<dbReference type="GeneID" id="88812876"/>
<dbReference type="InterPro" id="IPR022398">
    <property type="entry name" value="Peptidase_S8_His-AS"/>
</dbReference>
<feature type="active site" description="Charge relay system" evidence="7">
    <location>
        <position position="275"/>
    </location>
</feature>
<evidence type="ECO:0000259" key="9">
    <source>
        <dbReference type="Pfam" id="PF00082"/>
    </source>
</evidence>
<accession>A0ABX8G9A5</accession>
<keyword evidence="3" id="KW-0964">Secreted</keyword>
<dbReference type="RefSeq" id="WP_214729674.1">
    <property type="nucleotide sequence ID" value="NZ_CP075897.1"/>
</dbReference>
<dbReference type="PANTHER" id="PTHR43806:SF11">
    <property type="entry name" value="CEREVISIN-RELATED"/>
    <property type="match status" value="1"/>
</dbReference>
<evidence type="ECO:0000313" key="10">
    <source>
        <dbReference type="EMBL" id="QWB29757.1"/>
    </source>
</evidence>
<evidence type="ECO:0000256" key="4">
    <source>
        <dbReference type="ARBA" id="ARBA00022670"/>
    </source>
</evidence>
<keyword evidence="6 7" id="KW-0720">Serine protease</keyword>
<gene>
    <name evidence="10" type="ORF">KKI46_14360</name>
</gene>
<evidence type="ECO:0000256" key="2">
    <source>
        <dbReference type="ARBA" id="ARBA00011073"/>
    </source>
</evidence>
<dbReference type="InterPro" id="IPR023828">
    <property type="entry name" value="Peptidase_S8_Ser-AS"/>
</dbReference>
<organism evidence="10 11">
    <name type="scientific">Exiguobacterium acetylicum</name>
    <name type="common">Brevibacterium acetylicum</name>
    <dbReference type="NCBI Taxonomy" id="41170"/>
    <lineage>
        <taxon>Bacteria</taxon>
        <taxon>Bacillati</taxon>
        <taxon>Bacillota</taxon>
        <taxon>Bacilli</taxon>
        <taxon>Bacillales</taxon>
        <taxon>Bacillales Family XII. Incertae Sedis</taxon>
        <taxon>Exiguobacterium</taxon>
    </lineage>
</organism>
<sequence>MRTWIAGSLALGLICSTVPVNAFEKQEKIRPATLTKAKEVPVFSKQAGSALTGRFDSDGLAVWYFDAKEFVAKGTHFEFELDYDTYGTMFASKADAEAGRVYNRYYQVTDDTLYFPLSWSGRQYLVLEGYPGDRYSVSAYISRYEPIEESMTAAVKAVKPALLVQTRSGAMRAQSFGASKVESLASELRIERLVYESYADAEAAKKKFERSNSVAFAEFDAPIHAFGVDAYQKHQWSLQNTEQKKGLKGADIGFVAMQKRIKGKKLSATKVAVLDSGINPSYADFAGKVRMDLGYDFINGDKTAWDDNGHGSHVAGVIAAGGNNTYGMTGINSAATLIPIKVLDESGAGSVSGLVKGIQHATKQGARVINMSLGGSSSSKSIESALAAAVKKNILIVAASGNEGRGTVAYPARSKYVLSVGATGRKDTKASFSNYGTGLDLVAPGVSIPSYLADGELLYGSGTSMATPHVAGVASLMISLKPSLKASSVESILKKSAKDLGKKGYDTSYGAGRLNADNAVKLIP</sequence>
<dbReference type="InterPro" id="IPR015500">
    <property type="entry name" value="Peptidase_S8_subtilisin-rel"/>
</dbReference>
<dbReference type="PRINTS" id="PR00723">
    <property type="entry name" value="SUBTILISIN"/>
</dbReference>
<keyword evidence="11" id="KW-1185">Reference proteome</keyword>
<dbReference type="SUPFAM" id="SSF52743">
    <property type="entry name" value="Subtilisin-like"/>
    <property type="match status" value="1"/>
</dbReference>
<dbReference type="InterPro" id="IPR000209">
    <property type="entry name" value="Peptidase_S8/S53_dom"/>
</dbReference>
<keyword evidence="4 7" id="KW-0645">Protease</keyword>
<reference evidence="10 11" key="1">
    <citation type="submission" date="2021-05" db="EMBL/GenBank/DDBJ databases">
        <title>Biocontrol using Exiguobacterium acetylicum SI17 against litchi downy blight caused by Peronophythora litchii.</title>
        <authorList>
            <person name="Zheng L."/>
        </authorList>
    </citation>
    <scope>NUCLEOTIDE SEQUENCE [LARGE SCALE GENOMIC DNA]</scope>
    <source>
        <strain evidence="10 11">SI17</strain>
    </source>
</reference>